<feature type="chain" id="PRO_5045249861" description="DUF5666 domain-containing protein" evidence="1">
    <location>
        <begin position="27"/>
        <end position="196"/>
    </location>
</feature>
<protein>
    <recommendedName>
        <fullName evidence="4">DUF5666 domain-containing protein</fullName>
    </recommendedName>
</protein>
<evidence type="ECO:0000313" key="2">
    <source>
        <dbReference type="EMBL" id="MCP8937124.1"/>
    </source>
</evidence>
<dbReference type="EMBL" id="JANCLU010000001">
    <property type="protein sequence ID" value="MCP8937124.1"/>
    <property type="molecule type" value="Genomic_DNA"/>
</dbReference>
<evidence type="ECO:0008006" key="4">
    <source>
        <dbReference type="Google" id="ProtNLM"/>
    </source>
</evidence>
<reference evidence="2 3" key="1">
    <citation type="submission" date="2022-07" db="EMBL/GenBank/DDBJ databases">
        <authorList>
            <person name="Li W.-J."/>
            <person name="Deng Q.-Q."/>
        </authorList>
    </citation>
    <scope>NUCLEOTIDE SEQUENCE [LARGE SCALE GENOMIC DNA]</scope>
    <source>
        <strain evidence="2 3">SYSU M60028</strain>
    </source>
</reference>
<dbReference type="Proteomes" id="UP001205890">
    <property type="component" value="Unassembled WGS sequence"/>
</dbReference>
<keyword evidence="3" id="KW-1185">Reference proteome</keyword>
<gene>
    <name evidence="2" type="ORF">NK718_01205</name>
</gene>
<accession>A0ABT1L6S8</accession>
<proteinExistence type="predicted"/>
<comment type="caution">
    <text evidence="2">The sequence shown here is derived from an EMBL/GenBank/DDBJ whole genome shotgun (WGS) entry which is preliminary data.</text>
</comment>
<evidence type="ECO:0000313" key="3">
    <source>
        <dbReference type="Proteomes" id="UP001205890"/>
    </source>
</evidence>
<keyword evidence="1" id="KW-0732">Signal</keyword>
<evidence type="ECO:0000256" key="1">
    <source>
        <dbReference type="SAM" id="SignalP"/>
    </source>
</evidence>
<feature type="signal peptide" evidence="1">
    <location>
        <begin position="1"/>
        <end position="26"/>
    </location>
</feature>
<name>A0ABT1L6S8_9HYPH</name>
<organism evidence="2 3">
    <name type="scientific">Alsobacter ponti</name>
    <dbReference type="NCBI Taxonomy" id="2962936"/>
    <lineage>
        <taxon>Bacteria</taxon>
        <taxon>Pseudomonadati</taxon>
        <taxon>Pseudomonadota</taxon>
        <taxon>Alphaproteobacteria</taxon>
        <taxon>Hyphomicrobiales</taxon>
        <taxon>Alsobacteraceae</taxon>
        <taxon>Alsobacter</taxon>
    </lineage>
</organism>
<dbReference type="RefSeq" id="WP_254737758.1">
    <property type="nucleotide sequence ID" value="NZ_JANCLU010000001.1"/>
</dbReference>
<sequence length="196" mass="20634">MTPHRFARKTLVLAGLLMLAATAANAQSARLRGVIVSADPTTLIVRSRDGGDVTLQLAPGVTVGRRVRVGIDAIHPQDFVGVAAVPGSGDTLKAVEIFIFPASQRGVGEGHRPFDVFPEGTMTNATIAETVDSVDGKAMRLTYKGGEKSIAITPESKIFVFAQGAVADLLPGRVVSLTAERKDDQITTSRVTVDDP</sequence>